<evidence type="ECO:0000313" key="3">
    <source>
        <dbReference type="Proteomes" id="UP000694240"/>
    </source>
</evidence>
<keyword evidence="3" id="KW-1185">Reference proteome</keyword>
<dbReference type="EMBL" id="JAEFBK010000013">
    <property type="protein sequence ID" value="KAG7532932.1"/>
    <property type="molecule type" value="Genomic_DNA"/>
</dbReference>
<feature type="compositionally biased region" description="Basic and acidic residues" evidence="1">
    <location>
        <begin position="47"/>
        <end position="56"/>
    </location>
</feature>
<accession>A0A8T1XFQ0</accession>
<organism evidence="2 3">
    <name type="scientific">Arabidopsis thaliana x Arabidopsis arenosa</name>
    <dbReference type="NCBI Taxonomy" id="1240361"/>
    <lineage>
        <taxon>Eukaryota</taxon>
        <taxon>Viridiplantae</taxon>
        <taxon>Streptophyta</taxon>
        <taxon>Embryophyta</taxon>
        <taxon>Tracheophyta</taxon>
        <taxon>Spermatophyta</taxon>
        <taxon>Magnoliopsida</taxon>
        <taxon>eudicotyledons</taxon>
        <taxon>Gunneridae</taxon>
        <taxon>Pentapetalae</taxon>
        <taxon>rosids</taxon>
        <taxon>malvids</taxon>
        <taxon>Brassicales</taxon>
        <taxon>Brassicaceae</taxon>
        <taxon>Camelineae</taxon>
        <taxon>Arabidopsis</taxon>
    </lineage>
</organism>
<feature type="non-terminal residue" evidence="2">
    <location>
        <position position="56"/>
    </location>
</feature>
<evidence type="ECO:0000256" key="1">
    <source>
        <dbReference type="SAM" id="MobiDB-lite"/>
    </source>
</evidence>
<feature type="non-terminal residue" evidence="2">
    <location>
        <position position="1"/>
    </location>
</feature>
<sequence length="56" mass="6682">CQTKANHLHYRSRKISDESPIQTGQQLTGKPSGRQRQKKFQFLSLKNTRERRERNL</sequence>
<evidence type="ECO:0000313" key="2">
    <source>
        <dbReference type="EMBL" id="KAG7532932.1"/>
    </source>
</evidence>
<reference evidence="2 3" key="1">
    <citation type="submission" date="2020-12" db="EMBL/GenBank/DDBJ databases">
        <title>Concerted genomic and epigenomic changes stabilize Arabidopsis allopolyploids.</title>
        <authorList>
            <person name="Chen Z."/>
        </authorList>
    </citation>
    <scope>NUCLEOTIDE SEQUENCE [LARGE SCALE GENOMIC DNA]</scope>
    <source>
        <strain evidence="2">Allo738</strain>
        <tissue evidence="2">Leaf</tissue>
    </source>
</reference>
<proteinExistence type="predicted"/>
<protein>
    <submittedName>
        <fullName evidence="2">Uncharacterized protein</fullName>
    </submittedName>
</protein>
<feature type="compositionally biased region" description="Basic residues" evidence="1">
    <location>
        <begin position="1"/>
        <end position="13"/>
    </location>
</feature>
<comment type="caution">
    <text evidence="2">The sequence shown here is derived from an EMBL/GenBank/DDBJ whole genome shotgun (WGS) entry which is preliminary data.</text>
</comment>
<name>A0A8T1XFQ0_9BRAS</name>
<feature type="compositionally biased region" description="Polar residues" evidence="1">
    <location>
        <begin position="19"/>
        <end position="29"/>
    </location>
</feature>
<gene>
    <name evidence="2" type="ORF">ISN45_Aa08g005780</name>
</gene>
<dbReference type="Proteomes" id="UP000694240">
    <property type="component" value="Chromosome 13"/>
</dbReference>
<feature type="region of interest" description="Disordered" evidence="1">
    <location>
        <begin position="1"/>
        <end position="56"/>
    </location>
</feature>
<dbReference type="AlphaFoldDB" id="A0A8T1XFQ0"/>